<evidence type="ECO:0000256" key="4">
    <source>
        <dbReference type="ARBA" id="ARBA00022989"/>
    </source>
</evidence>
<dbReference type="PANTHER" id="PTHR23501">
    <property type="entry name" value="MAJOR FACILITATOR SUPERFAMILY"/>
    <property type="match status" value="1"/>
</dbReference>
<dbReference type="InterPro" id="IPR020846">
    <property type="entry name" value="MFS_dom"/>
</dbReference>
<feature type="transmembrane region" description="Helical" evidence="6">
    <location>
        <begin position="166"/>
        <end position="188"/>
    </location>
</feature>
<keyword evidence="5 6" id="KW-0472">Membrane</keyword>
<dbReference type="Proteomes" id="UP001228376">
    <property type="component" value="Unassembled WGS sequence"/>
</dbReference>
<feature type="transmembrane region" description="Helical" evidence="6">
    <location>
        <begin position="495"/>
        <end position="514"/>
    </location>
</feature>
<evidence type="ECO:0000313" key="9">
    <source>
        <dbReference type="Proteomes" id="UP001228376"/>
    </source>
</evidence>
<feature type="transmembrane region" description="Helical" evidence="6">
    <location>
        <begin position="230"/>
        <end position="252"/>
    </location>
</feature>
<feature type="domain" description="Major facilitator superfamily (MFS) profile" evidence="7">
    <location>
        <begin position="13"/>
        <end position="518"/>
    </location>
</feature>
<feature type="transmembrane region" description="Helical" evidence="6">
    <location>
        <begin position="341"/>
        <end position="359"/>
    </location>
</feature>
<proteinExistence type="predicted"/>
<dbReference type="PROSITE" id="PS50850">
    <property type="entry name" value="MFS"/>
    <property type="match status" value="1"/>
</dbReference>
<feature type="transmembrane region" description="Helical" evidence="6">
    <location>
        <begin position="112"/>
        <end position="130"/>
    </location>
</feature>
<keyword evidence="9" id="KW-1185">Reference proteome</keyword>
<sequence length="529" mass="56148">MTEIHKTDKVNIGFFVLIIGVFMAALDNGIISAALTTINTSFDVSTTLGSWGITLYTLGLAVTTPIVGKLADRYGRKRLFLIEVILFTIGSLGVALSPTFSLFLAARLFQSFGGGGVFIIASSHVLSTFVKGKQGSMLGLLGAMNGIASVLGPNIGSFLMDWTGNWHWLFFINVPIGIGLFIFGTFFMEETKGYALSKTDYLGITLLSFSILSIMFAVNNIGTGHLLDSFLSMGVLGLLVLGVVIFAGLIIVEKRNERTNVDAILPYHLLKKPTYSMTLVMGFLSGIFIGSVIFIPSFSQQILGIPAEKSGYWMTPLALASGIGAGGGGRFVDKHGPVKTIILAGVISIIGFGGLGLIADTKLLFIIFSVIAGIGFGFVLGAPLTVLTSNAAGEQKGSAIGTLSVARQIGLTISPTIFATFIQNGFSKLGSLIPEKLQAHGIHPGEMPKGAMEKIQGANGSTDMQPAIDKIPVPQVRNALHEAFAEAAYAAYMPIYVFVAAMAILMIIISIAFWKQFKKDAEKDATSSM</sequence>
<keyword evidence="4 6" id="KW-1133">Transmembrane helix</keyword>
<keyword evidence="3 6" id="KW-0812">Transmembrane</keyword>
<dbReference type="SUPFAM" id="SSF103473">
    <property type="entry name" value="MFS general substrate transporter"/>
    <property type="match status" value="1"/>
</dbReference>
<dbReference type="Pfam" id="PF07690">
    <property type="entry name" value="MFS_1"/>
    <property type="match status" value="1"/>
</dbReference>
<evidence type="ECO:0000313" key="8">
    <source>
        <dbReference type="EMBL" id="MDY0407055.1"/>
    </source>
</evidence>
<dbReference type="InterPro" id="IPR036259">
    <property type="entry name" value="MFS_trans_sf"/>
</dbReference>
<evidence type="ECO:0000256" key="6">
    <source>
        <dbReference type="SAM" id="Phobius"/>
    </source>
</evidence>
<reference evidence="8 9" key="1">
    <citation type="submission" date="2023-10" db="EMBL/GenBank/DDBJ databases">
        <title>179-bfca-hs.</title>
        <authorList>
            <person name="Miliotis G."/>
            <person name="Sengupta P."/>
            <person name="Hameed A."/>
            <person name="Chuvochina M."/>
            <person name="Mcdonagh F."/>
            <person name="Simpson A.C."/>
            <person name="Singh N.K."/>
            <person name="Rekha P.D."/>
            <person name="Raman K."/>
            <person name="Hugenholtz P."/>
            <person name="Venkateswaran K."/>
        </authorList>
    </citation>
    <scope>NUCLEOTIDE SEQUENCE [LARGE SCALE GENOMIC DNA]</scope>
    <source>
        <strain evidence="8 9">179-BFC-A-HS</strain>
    </source>
</reference>
<keyword evidence="2" id="KW-0813">Transport</keyword>
<feature type="transmembrane region" description="Helical" evidence="6">
    <location>
        <begin position="12"/>
        <end position="36"/>
    </location>
</feature>
<dbReference type="EMBL" id="JAROCA020000003">
    <property type="protein sequence ID" value="MDY0407055.1"/>
    <property type="molecule type" value="Genomic_DNA"/>
</dbReference>
<feature type="transmembrane region" description="Helical" evidence="6">
    <location>
        <begin position="310"/>
        <end position="329"/>
    </location>
</feature>
<dbReference type="InterPro" id="IPR011701">
    <property type="entry name" value="MFS"/>
</dbReference>
<feature type="transmembrane region" description="Helical" evidence="6">
    <location>
        <begin position="399"/>
        <end position="422"/>
    </location>
</feature>
<evidence type="ECO:0000256" key="2">
    <source>
        <dbReference type="ARBA" id="ARBA00022448"/>
    </source>
</evidence>
<organism evidence="8 9">
    <name type="scientific">Tigheibacillus jepli</name>
    <dbReference type="NCBI Taxonomy" id="3035914"/>
    <lineage>
        <taxon>Bacteria</taxon>
        <taxon>Bacillati</taxon>
        <taxon>Bacillota</taxon>
        <taxon>Bacilli</taxon>
        <taxon>Bacillales</taxon>
        <taxon>Bacillaceae</taxon>
        <taxon>Tigheibacillus</taxon>
    </lineage>
</organism>
<comment type="caution">
    <text evidence="8">The sequence shown here is derived from an EMBL/GenBank/DDBJ whole genome shotgun (WGS) entry which is preliminary data.</text>
</comment>
<dbReference type="Gene3D" id="1.20.1250.20">
    <property type="entry name" value="MFS general substrate transporter like domains"/>
    <property type="match status" value="1"/>
</dbReference>
<evidence type="ECO:0000256" key="5">
    <source>
        <dbReference type="ARBA" id="ARBA00023136"/>
    </source>
</evidence>
<accession>A0ABU5CL50</accession>
<feature type="transmembrane region" description="Helical" evidence="6">
    <location>
        <begin position="200"/>
        <end position="218"/>
    </location>
</feature>
<dbReference type="CDD" id="cd17321">
    <property type="entry name" value="MFS_MMR_MDR_like"/>
    <property type="match status" value="1"/>
</dbReference>
<feature type="transmembrane region" description="Helical" evidence="6">
    <location>
        <begin position="273"/>
        <end position="298"/>
    </location>
</feature>
<dbReference type="RefSeq" id="WP_306065759.1">
    <property type="nucleotide sequence ID" value="NZ_JAROCA020000003.1"/>
</dbReference>
<comment type="subcellular location">
    <subcellularLocation>
        <location evidence="1">Cell membrane</location>
        <topology evidence="1">Multi-pass membrane protein</topology>
    </subcellularLocation>
</comment>
<feature type="transmembrane region" description="Helical" evidence="6">
    <location>
        <begin position="365"/>
        <end position="387"/>
    </location>
</feature>
<gene>
    <name evidence="8" type="ORF">P5G51_018470</name>
</gene>
<dbReference type="PANTHER" id="PTHR23501:SF190">
    <property type="entry name" value="MAJOR FACILITATOR SUPERFAMILY MFS_1"/>
    <property type="match status" value="1"/>
</dbReference>
<evidence type="ECO:0000256" key="1">
    <source>
        <dbReference type="ARBA" id="ARBA00004651"/>
    </source>
</evidence>
<name>A0ABU5CL50_9BACI</name>
<evidence type="ECO:0000256" key="3">
    <source>
        <dbReference type="ARBA" id="ARBA00022692"/>
    </source>
</evidence>
<feature type="transmembrane region" description="Helical" evidence="6">
    <location>
        <begin position="79"/>
        <end position="106"/>
    </location>
</feature>
<dbReference type="Gene3D" id="1.20.1720.10">
    <property type="entry name" value="Multidrug resistance protein D"/>
    <property type="match status" value="1"/>
</dbReference>
<feature type="transmembrane region" description="Helical" evidence="6">
    <location>
        <begin position="48"/>
        <end position="67"/>
    </location>
</feature>
<protein>
    <submittedName>
        <fullName evidence="8">MFS transporter</fullName>
    </submittedName>
</protein>
<feature type="transmembrane region" description="Helical" evidence="6">
    <location>
        <begin position="137"/>
        <end position="160"/>
    </location>
</feature>
<evidence type="ECO:0000259" key="7">
    <source>
        <dbReference type="PROSITE" id="PS50850"/>
    </source>
</evidence>